<proteinExistence type="predicted"/>
<sequence>MTNKELLICIDVKLKELQKQFDNHLKHHFLITLAACGAGVGAILTTIGTLTVFIFTR</sequence>
<dbReference type="EMBL" id="LAZR01032428">
    <property type="protein sequence ID" value="KKL50920.1"/>
    <property type="molecule type" value="Genomic_DNA"/>
</dbReference>
<keyword evidence="1" id="KW-1133">Transmembrane helix</keyword>
<organism evidence="2">
    <name type="scientific">marine sediment metagenome</name>
    <dbReference type="NCBI Taxonomy" id="412755"/>
    <lineage>
        <taxon>unclassified sequences</taxon>
        <taxon>metagenomes</taxon>
        <taxon>ecological metagenomes</taxon>
    </lineage>
</organism>
<dbReference type="AlphaFoldDB" id="A0A0F9F105"/>
<reference evidence="2" key="1">
    <citation type="journal article" date="2015" name="Nature">
        <title>Complex archaea that bridge the gap between prokaryotes and eukaryotes.</title>
        <authorList>
            <person name="Spang A."/>
            <person name="Saw J.H."/>
            <person name="Jorgensen S.L."/>
            <person name="Zaremba-Niedzwiedzka K."/>
            <person name="Martijn J."/>
            <person name="Lind A.E."/>
            <person name="van Eijk R."/>
            <person name="Schleper C."/>
            <person name="Guy L."/>
            <person name="Ettema T.J."/>
        </authorList>
    </citation>
    <scope>NUCLEOTIDE SEQUENCE</scope>
</reference>
<protein>
    <submittedName>
        <fullName evidence="2">Uncharacterized protein</fullName>
    </submittedName>
</protein>
<comment type="caution">
    <text evidence="2">The sequence shown here is derived from an EMBL/GenBank/DDBJ whole genome shotgun (WGS) entry which is preliminary data.</text>
</comment>
<feature type="transmembrane region" description="Helical" evidence="1">
    <location>
        <begin position="29"/>
        <end position="55"/>
    </location>
</feature>
<accession>A0A0F9F105</accession>
<keyword evidence="1" id="KW-0812">Transmembrane</keyword>
<evidence type="ECO:0000313" key="2">
    <source>
        <dbReference type="EMBL" id="KKL50920.1"/>
    </source>
</evidence>
<keyword evidence="1" id="KW-0472">Membrane</keyword>
<evidence type="ECO:0000256" key="1">
    <source>
        <dbReference type="SAM" id="Phobius"/>
    </source>
</evidence>
<gene>
    <name evidence="2" type="ORF">LCGC14_2300670</name>
</gene>
<name>A0A0F9F105_9ZZZZ</name>